<sequence>MGYIGTVGLVLHPERQCSSTVDAVLDWGHGRGAKVLGMAEEVHRIGCRAIPVGAEEMTASADLLISLGGDGTMLRALRLAVGGHAPVLGVNVGRLGFLAEVDIPELPSALDAIDEHRFTVEQRSGVRAGFEAGYETALNDVVLVRSPGQRSAEVAVRVQEQPFVQYTADAVVVATPTGSTAYSFSAGGPIVSPNAEGLLITPVAPHAVFNRSVFLSAGERLSLEVLAHSGDLAVEADGRLVGHVRPGDVVEVTMLPAAARVVRLGRTTFYQRAQRKLRLSGSAEPD</sequence>
<dbReference type="Gene3D" id="2.60.200.30">
    <property type="entry name" value="Probable inorganic polyphosphate/atp-NAD kinase, domain 2"/>
    <property type="match status" value="1"/>
</dbReference>
<keyword evidence="1 6" id="KW-0808">Transferase</keyword>
<dbReference type="Pfam" id="PF20143">
    <property type="entry name" value="NAD_kinase_C"/>
    <property type="match status" value="1"/>
</dbReference>
<keyword evidence="4 6" id="KW-0520">NAD</keyword>
<comment type="catalytic activity">
    <reaction evidence="5 6">
        <text>NAD(+) + ATP = ADP + NADP(+) + H(+)</text>
        <dbReference type="Rhea" id="RHEA:18629"/>
        <dbReference type="ChEBI" id="CHEBI:15378"/>
        <dbReference type="ChEBI" id="CHEBI:30616"/>
        <dbReference type="ChEBI" id="CHEBI:57540"/>
        <dbReference type="ChEBI" id="CHEBI:58349"/>
        <dbReference type="ChEBI" id="CHEBI:456216"/>
        <dbReference type="EC" id="2.7.1.23"/>
    </reaction>
</comment>
<feature type="binding site" evidence="6">
    <location>
        <position position="204"/>
    </location>
    <ligand>
        <name>NAD(+)</name>
        <dbReference type="ChEBI" id="CHEBI:57540"/>
    </ligand>
</feature>
<dbReference type="InterPro" id="IPR016064">
    <property type="entry name" value="NAD/diacylglycerol_kinase_sf"/>
</dbReference>
<feature type="binding site" evidence="6">
    <location>
        <begin position="180"/>
        <end position="185"/>
    </location>
    <ligand>
        <name>NAD(+)</name>
        <dbReference type="ChEBI" id="CHEBI:57540"/>
    </ligand>
</feature>
<comment type="similarity">
    <text evidence="6">Belongs to the NAD kinase family.</text>
</comment>
<protein>
    <recommendedName>
        <fullName evidence="6">NAD kinase</fullName>
        <ecNumber evidence="6">2.7.1.23</ecNumber>
    </recommendedName>
    <alternativeName>
        <fullName evidence="6">ATP-dependent NAD kinase</fullName>
    </alternativeName>
</protein>
<evidence type="ECO:0000256" key="3">
    <source>
        <dbReference type="ARBA" id="ARBA00022857"/>
    </source>
</evidence>
<comment type="function">
    <text evidence="6">Involved in the regulation of the intracellular balance of NAD and NADP, and is a key enzyme in the biosynthesis of NADP. Catalyzes specifically the phosphorylation on 2'-hydroxyl of the adenosine moiety of NAD to yield NADP.</text>
</comment>
<evidence type="ECO:0000313" key="8">
    <source>
        <dbReference type="Proteomes" id="UP001499987"/>
    </source>
</evidence>
<dbReference type="Proteomes" id="UP001499987">
    <property type="component" value="Unassembled WGS sequence"/>
</dbReference>
<keyword evidence="6" id="KW-0963">Cytoplasm</keyword>
<feature type="binding site" evidence="6">
    <location>
        <position position="169"/>
    </location>
    <ligand>
        <name>NAD(+)</name>
        <dbReference type="ChEBI" id="CHEBI:57540"/>
    </ligand>
</feature>
<reference evidence="7 8" key="1">
    <citation type="journal article" date="2019" name="Int. J. Syst. Evol. Microbiol.">
        <title>The Global Catalogue of Microorganisms (GCM) 10K type strain sequencing project: providing services to taxonomists for standard genome sequencing and annotation.</title>
        <authorList>
            <consortium name="The Broad Institute Genomics Platform"/>
            <consortium name="The Broad Institute Genome Sequencing Center for Infectious Disease"/>
            <person name="Wu L."/>
            <person name="Ma J."/>
        </authorList>
    </citation>
    <scope>NUCLEOTIDE SEQUENCE [LARGE SCALE GENOMIC DNA]</scope>
    <source>
        <strain evidence="7 8">JCM 13002</strain>
    </source>
</reference>
<dbReference type="EC" id="2.7.1.23" evidence="6"/>
<gene>
    <name evidence="6" type="primary">nadK</name>
    <name evidence="7" type="ORF">GCM10009663_69790</name>
</gene>
<evidence type="ECO:0000313" key="7">
    <source>
        <dbReference type="EMBL" id="GAA1120026.1"/>
    </source>
</evidence>
<comment type="cofactor">
    <cofactor evidence="6">
        <name>a divalent metal cation</name>
        <dbReference type="ChEBI" id="CHEBI:60240"/>
    </cofactor>
</comment>
<dbReference type="SUPFAM" id="SSF111331">
    <property type="entry name" value="NAD kinase/diacylglycerol kinase-like"/>
    <property type="match status" value="1"/>
</dbReference>
<dbReference type="PANTHER" id="PTHR20275">
    <property type="entry name" value="NAD KINASE"/>
    <property type="match status" value="1"/>
</dbReference>
<evidence type="ECO:0000256" key="4">
    <source>
        <dbReference type="ARBA" id="ARBA00023027"/>
    </source>
</evidence>
<dbReference type="RefSeq" id="WP_344627750.1">
    <property type="nucleotide sequence ID" value="NZ_BAAALD010000116.1"/>
</dbReference>
<evidence type="ECO:0000256" key="2">
    <source>
        <dbReference type="ARBA" id="ARBA00022777"/>
    </source>
</evidence>
<dbReference type="PANTHER" id="PTHR20275:SF0">
    <property type="entry name" value="NAD KINASE"/>
    <property type="match status" value="1"/>
</dbReference>
<dbReference type="InterPro" id="IPR017437">
    <property type="entry name" value="ATP-NAD_kinase_PpnK-typ_C"/>
</dbReference>
<feature type="binding site" evidence="6">
    <location>
        <begin position="70"/>
        <end position="71"/>
    </location>
    <ligand>
        <name>NAD(+)</name>
        <dbReference type="ChEBI" id="CHEBI:57540"/>
    </ligand>
</feature>
<accession>A0ABN1U576</accession>
<dbReference type="Pfam" id="PF01513">
    <property type="entry name" value="NAD_kinase"/>
    <property type="match status" value="1"/>
</dbReference>
<comment type="subcellular location">
    <subcellularLocation>
        <location evidence="6">Cytoplasm</location>
    </subcellularLocation>
</comment>
<keyword evidence="6" id="KW-0067">ATP-binding</keyword>
<proteinExistence type="inferred from homology"/>
<keyword evidence="3 6" id="KW-0521">NADP</keyword>
<feature type="binding site" evidence="6">
    <location>
        <begin position="139"/>
        <end position="140"/>
    </location>
    <ligand>
        <name>NAD(+)</name>
        <dbReference type="ChEBI" id="CHEBI:57540"/>
    </ligand>
</feature>
<feature type="active site" description="Proton acceptor" evidence="6">
    <location>
        <position position="70"/>
    </location>
</feature>
<evidence type="ECO:0000256" key="1">
    <source>
        <dbReference type="ARBA" id="ARBA00022679"/>
    </source>
</evidence>
<dbReference type="GO" id="GO:0016301">
    <property type="term" value="F:kinase activity"/>
    <property type="evidence" value="ECO:0007669"/>
    <property type="project" value="UniProtKB-KW"/>
</dbReference>
<evidence type="ECO:0000256" key="6">
    <source>
        <dbReference type="HAMAP-Rule" id="MF_00361"/>
    </source>
</evidence>
<keyword evidence="8" id="KW-1185">Reference proteome</keyword>
<keyword evidence="6" id="KW-0547">Nucleotide-binding</keyword>
<dbReference type="EMBL" id="BAAALD010000116">
    <property type="protein sequence ID" value="GAA1120026.1"/>
    <property type="molecule type" value="Genomic_DNA"/>
</dbReference>
<dbReference type="HAMAP" id="MF_00361">
    <property type="entry name" value="NAD_kinase"/>
    <property type="match status" value="1"/>
</dbReference>
<comment type="caution">
    <text evidence="7">The sequence shown here is derived from an EMBL/GenBank/DDBJ whole genome shotgun (WGS) entry which is preliminary data.</text>
</comment>
<feature type="binding site" evidence="6">
    <location>
        <position position="75"/>
    </location>
    <ligand>
        <name>NAD(+)</name>
        <dbReference type="ChEBI" id="CHEBI:57540"/>
    </ligand>
</feature>
<organism evidence="7 8">
    <name type="scientific">Kitasatospora arboriphila</name>
    <dbReference type="NCBI Taxonomy" id="258052"/>
    <lineage>
        <taxon>Bacteria</taxon>
        <taxon>Bacillati</taxon>
        <taxon>Actinomycetota</taxon>
        <taxon>Actinomycetes</taxon>
        <taxon>Kitasatosporales</taxon>
        <taxon>Streptomycetaceae</taxon>
        <taxon>Kitasatospora</taxon>
    </lineage>
</organism>
<evidence type="ECO:0000256" key="5">
    <source>
        <dbReference type="ARBA" id="ARBA00047925"/>
    </source>
</evidence>
<dbReference type="InterPro" id="IPR017438">
    <property type="entry name" value="ATP-NAD_kinase_N"/>
</dbReference>
<name>A0ABN1U576_9ACTN</name>
<comment type="caution">
    <text evidence="6">Lacks conserved residue(s) required for the propagation of feature annotation.</text>
</comment>
<keyword evidence="2 6" id="KW-0418">Kinase</keyword>
<feature type="binding site" evidence="6">
    <location>
        <position position="150"/>
    </location>
    <ligand>
        <name>NAD(+)</name>
        <dbReference type="ChEBI" id="CHEBI:57540"/>
    </ligand>
</feature>
<dbReference type="Gene3D" id="3.40.50.10330">
    <property type="entry name" value="Probable inorganic polyphosphate/atp-NAD kinase, domain 1"/>
    <property type="match status" value="1"/>
</dbReference>
<dbReference type="InterPro" id="IPR002504">
    <property type="entry name" value="NADK"/>
</dbReference>